<evidence type="ECO:0000256" key="6">
    <source>
        <dbReference type="SAM" id="Phobius"/>
    </source>
</evidence>
<feature type="transmembrane region" description="Helical" evidence="6">
    <location>
        <begin position="56"/>
        <end position="77"/>
    </location>
</feature>
<evidence type="ECO:0000256" key="2">
    <source>
        <dbReference type="ARBA" id="ARBA00022692"/>
    </source>
</evidence>
<dbReference type="PANTHER" id="PTHR31465">
    <property type="entry name" value="PROTEIN RTA1-RELATED"/>
    <property type="match status" value="1"/>
</dbReference>
<reference evidence="7" key="1">
    <citation type="journal article" date="2023" name="Mol. Phylogenet. Evol.">
        <title>Genome-scale phylogeny and comparative genomics of the fungal order Sordariales.</title>
        <authorList>
            <person name="Hensen N."/>
            <person name="Bonometti L."/>
            <person name="Westerberg I."/>
            <person name="Brannstrom I.O."/>
            <person name="Guillou S."/>
            <person name="Cros-Aarteil S."/>
            <person name="Calhoun S."/>
            <person name="Haridas S."/>
            <person name="Kuo A."/>
            <person name="Mondo S."/>
            <person name="Pangilinan J."/>
            <person name="Riley R."/>
            <person name="LaButti K."/>
            <person name="Andreopoulos B."/>
            <person name="Lipzen A."/>
            <person name="Chen C."/>
            <person name="Yan M."/>
            <person name="Daum C."/>
            <person name="Ng V."/>
            <person name="Clum A."/>
            <person name="Steindorff A."/>
            <person name="Ohm R.A."/>
            <person name="Martin F."/>
            <person name="Silar P."/>
            <person name="Natvig D.O."/>
            <person name="Lalanne C."/>
            <person name="Gautier V."/>
            <person name="Ament-Velasquez S.L."/>
            <person name="Kruys A."/>
            <person name="Hutchinson M.I."/>
            <person name="Powell A.J."/>
            <person name="Barry K."/>
            <person name="Miller A.N."/>
            <person name="Grigoriev I.V."/>
            <person name="Debuchy R."/>
            <person name="Gladieux P."/>
            <person name="Hiltunen Thoren M."/>
            <person name="Johannesson H."/>
        </authorList>
    </citation>
    <scope>NUCLEOTIDE SEQUENCE</scope>
    <source>
        <strain evidence="7">PSN309</strain>
    </source>
</reference>
<comment type="subcellular location">
    <subcellularLocation>
        <location evidence="1">Membrane</location>
        <topology evidence="1">Multi-pass membrane protein</topology>
    </subcellularLocation>
</comment>
<dbReference type="GO" id="GO:0005886">
    <property type="term" value="C:plasma membrane"/>
    <property type="evidence" value="ECO:0007669"/>
    <property type="project" value="TreeGrafter"/>
</dbReference>
<gene>
    <name evidence="7" type="ORF">QBC35DRAFT_496793</name>
</gene>
<evidence type="ECO:0000256" key="1">
    <source>
        <dbReference type="ARBA" id="ARBA00004141"/>
    </source>
</evidence>
<feature type="transmembrane region" description="Helical" evidence="6">
    <location>
        <begin position="285"/>
        <end position="307"/>
    </location>
</feature>
<proteinExistence type="predicted"/>
<protein>
    <submittedName>
        <fullName evidence="7">RTA-like protein</fullName>
    </submittedName>
</protein>
<evidence type="ECO:0000256" key="3">
    <source>
        <dbReference type="ARBA" id="ARBA00022989"/>
    </source>
</evidence>
<reference evidence="7" key="2">
    <citation type="submission" date="2023-05" db="EMBL/GenBank/DDBJ databases">
        <authorList>
            <consortium name="Lawrence Berkeley National Laboratory"/>
            <person name="Steindorff A."/>
            <person name="Hensen N."/>
            <person name="Bonometti L."/>
            <person name="Westerberg I."/>
            <person name="Brannstrom I.O."/>
            <person name="Guillou S."/>
            <person name="Cros-Aarteil S."/>
            <person name="Calhoun S."/>
            <person name="Haridas S."/>
            <person name="Kuo A."/>
            <person name="Mondo S."/>
            <person name="Pangilinan J."/>
            <person name="Riley R."/>
            <person name="Labutti K."/>
            <person name="Andreopoulos B."/>
            <person name="Lipzen A."/>
            <person name="Chen C."/>
            <person name="Yanf M."/>
            <person name="Daum C."/>
            <person name="Ng V."/>
            <person name="Clum A."/>
            <person name="Ohm R."/>
            <person name="Martin F."/>
            <person name="Silar P."/>
            <person name="Natvig D."/>
            <person name="Lalanne C."/>
            <person name="Gautier V."/>
            <person name="Ament-Velasquez S.L."/>
            <person name="Kruys A."/>
            <person name="Hutchinson M.I."/>
            <person name="Powell A.J."/>
            <person name="Barry K."/>
            <person name="Miller A.N."/>
            <person name="Grigoriev I.V."/>
            <person name="Debuchy R."/>
            <person name="Gladieux P."/>
            <person name="Thoren M.H."/>
            <person name="Johannesson H."/>
        </authorList>
    </citation>
    <scope>NUCLEOTIDE SEQUENCE</scope>
    <source>
        <strain evidence="7">PSN309</strain>
    </source>
</reference>
<feature type="transmembrane region" description="Helical" evidence="6">
    <location>
        <begin position="116"/>
        <end position="136"/>
    </location>
</feature>
<evidence type="ECO:0000313" key="7">
    <source>
        <dbReference type="EMBL" id="KAK4188313.1"/>
    </source>
</evidence>
<feature type="transmembrane region" description="Helical" evidence="6">
    <location>
        <begin position="244"/>
        <end position="265"/>
    </location>
</feature>
<keyword evidence="3 6" id="KW-1133">Transmembrane helix</keyword>
<organism evidence="7 8">
    <name type="scientific">Podospora australis</name>
    <dbReference type="NCBI Taxonomy" id="1536484"/>
    <lineage>
        <taxon>Eukaryota</taxon>
        <taxon>Fungi</taxon>
        <taxon>Dikarya</taxon>
        <taxon>Ascomycota</taxon>
        <taxon>Pezizomycotina</taxon>
        <taxon>Sordariomycetes</taxon>
        <taxon>Sordariomycetidae</taxon>
        <taxon>Sordariales</taxon>
        <taxon>Podosporaceae</taxon>
        <taxon>Podospora</taxon>
    </lineage>
</organism>
<name>A0AAN6WTX7_9PEZI</name>
<feature type="region of interest" description="Disordered" evidence="5">
    <location>
        <begin position="320"/>
        <end position="344"/>
    </location>
</feature>
<feature type="transmembrane region" description="Helical" evidence="6">
    <location>
        <begin position="194"/>
        <end position="218"/>
    </location>
</feature>
<dbReference type="Pfam" id="PF04479">
    <property type="entry name" value="RTA1"/>
    <property type="match status" value="1"/>
</dbReference>
<keyword evidence="4 6" id="KW-0472">Membrane</keyword>
<dbReference type="EMBL" id="MU864390">
    <property type="protein sequence ID" value="KAK4188313.1"/>
    <property type="molecule type" value="Genomic_DNA"/>
</dbReference>
<dbReference type="PANTHER" id="PTHR31465:SF8">
    <property type="entry name" value="DOMAIN PROTEIN, PUTATIVE (AFU_ORTHOLOGUE AFUA_6G14140)-RELATED"/>
    <property type="match status" value="1"/>
</dbReference>
<feature type="transmembrane region" description="Helical" evidence="6">
    <location>
        <begin position="157"/>
        <end position="182"/>
    </location>
</feature>
<dbReference type="Proteomes" id="UP001302126">
    <property type="component" value="Unassembled WGS sequence"/>
</dbReference>
<evidence type="ECO:0000256" key="4">
    <source>
        <dbReference type="ARBA" id="ARBA00023136"/>
    </source>
</evidence>
<dbReference type="GO" id="GO:0000324">
    <property type="term" value="C:fungal-type vacuole"/>
    <property type="evidence" value="ECO:0007669"/>
    <property type="project" value="TreeGrafter"/>
</dbReference>
<evidence type="ECO:0000313" key="8">
    <source>
        <dbReference type="Proteomes" id="UP001302126"/>
    </source>
</evidence>
<keyword evidence="8" id="KW-1185">Reference proteome</keyword>
<dbReference type="InterPro" id="IPR007568">
    <property type="entry name" value="RTA1"/>
</dbReference>
<sequence length="370" mass="39900">MVDINLSDIDPALIPPGMSPEDIENLIGAYYYSCNEVTPTCPVTATTLGYYPIRGINIFFTVAFCLAFVATLVVGIWKKTWSYTAFIAAGCALELAGYAARVPLSDNPWNKKAFETQIVAIILAPTLICISIYLTLKHVCLAINPSLSKIRPHLYPFIFVPLDVSCLLVQAIGGALAAGGGVKNIELVNHGNRAIIAGIVLQVVVLGLFGFVAGGYFLRVKRWIKTNEADAEAVALWRDRKFRLFVYAVTGAYSGILVRCIYRIAEMAGGWGNHIMQDEPSFIVLEGFMVLIPCILLAAFPAGILFPQMAARMSAGRKKVGSGDVEEKAPPQPATQVSAGVEDSRTGVVDVEKPTVVPTAAEAQSREESV</sequence>
<keyword evidence="2 6" id="KW-0812">Transmembrane</keyword>
<accession>A0AAN6WTX7</accession>
<dbReference type="AlphaFoldDB" id="A0AAN6WTX7"/>
<feature type="transmembrane region" description="Helical" evidence="6">
    <location>
        <begin position="84"/>
        <end position="104"/>
    </location>
</feature>
<comment type="caution">
    <text evidence="7">The sequence shown here is derived from an EMBL/GenBank/DDBJ whole genome shotgun (WGS) entry which is preliminary data.</text>
</comment>
<evidence type="ECO:0000256" key="5">
    <source>
        <dbReference type="SAM" id="MobiDB-lite"/>
    </source>
</evidence>